<protein>
    <submittedName>
        <fullName evidence="4">Molybdenum-pterin binding domain-containing protein</fullName>
    </submittedName>
</protein>
<dbReference type="STRING" id="1123282.SAMN02745823_00685"/>
<dbReference type="AlphaFoldDB" id="A0A1M5UUK9"/>
<accession>A0A1M5UUK9</accession>
<dbReference type="Pfam" id="PF12728">
    <property type="entry name" value="HTH_17"/>
    <property type="match status" value="1"/>
</dbReference>
<evidence type="ECO:0000256" key="2">
    <source>
        <dbReference type="PROSITE-ProRule" id="PRU01213"/>
    </source>
</evidence>
<dbReference type="PROSITE" id="PS51866">
    <property type="entry name" value="MOP"/>
    <property type="match status" value="1"/>
</dbReference>
<dbReference type="NCBIfam" id="TIGR00638">
    <property type="entry name" value="Mop"/>
    <property type="match status" value="1"/>
</dbReference>
<dbReference type="InterPro" id="IPR005116">
    <property type="entry name" value="Transp-assoc_OB_typ1"/>
</dbReference>
<dbReference type="Gene3D" id="2.40.50.100">
    <property type="match status" value="1"/>
</dbReference>
<organism evidence="4 5">
    <name type="scientific">Sporobacter termitidis DSM 10068</name>
    <dbReference type="NCBI Taxonomy" id="1123282"/>
    <lineage>
        <taxon>Bacteria</taxon>
        <taxon>Bacillati</taxon>
        <taxon>Bacillota</taxon>
        <taxon>Clostridia</taxon>
        <taxon>Eubacteriales</taxon>
        <taxon>Oscillospiraceae</taxon>
        <taxon>Sporobacter</taxon>
    </lineage>
</organism>
<dbReference type="Pfam" id="PF03459">
    <property type="entry name" value="TOBE"/>
    <property type="match status" value="1"/>
</dbReference>
<reference evidence="4 5" key="1">
    <citation type="submission" date="2016-11" db="EMBL/GenBank/DDBJ databases">
        <authorList>
            <person name="Jaros S."/>
            <person name="Januszkiewicz K."/>
            <person name="Wedrychowicz H."/>
        </authorList>
    </citation>
    <scope>NUCLEOTIDE SEQUENCE [LARGE SCALE GENOMIC DNA]</scope>
    <source>
        <strain evidence="4 5">DSM 10068</strain>
    </source>
</reference>
<dbReference type="InterPro" id="IPR010093">
    <property type="entry name" value="SinI_DNA-bd"/>
</dbReference>
<dbReference type="GO" id="GO:0015689">
    <property type="term" value="P:molybdate ion transport"/>
    <property type="evidence" value="ECO:0007669"/>
    <property type="project" value="InterPro"/>
</dbReference>
<keyword evidence="5" id="KW-1185">Reference proteome</keyword>
<gene>
    <name evidence="4" type="ORF">SAMN02745823_00685</name>
</gene>
<dbReference type="GO" id="GO:0003677">
    <property type="term" value="F:DNA binding"/>
    <property type="evidence" value="ECO:0007669"/>
    <property type="project" value="InterPro"/>
</dbReference>
<dbReference type="SUPFAM" id="SSF50331">
    <property type="entry name" value="MOP-like"/>
    <property type="match status" value="1"/>
</dbReference>
<dbReference type="NCBIfam" id="TIGR01764">
    <property type="entry name" value="excise"/>
    <property type="match status" value="1"/>
</dbReference>
<dbReference type="OrthoDB" id="9804758at2"/>
<evidence type="ECO:0000313" key="4">
    <source>
        <dbReference type="EMBL" id="SHH66661.1"/>
    </source>
</evidence>
<evidence type="ECO:0000256" key="1">
    <source>
        <dbReference type="ARBA" id="ARBA00022505"/>
    </source>
</evidence>
<dbReference type="InterPro" id="IPR004606">
    <property type="entry name" value="Mop_domain"/>
</dbReference>
<dbReference type="EMBL" id="FQXV01000001">
    <property type="protein sequence ID" value="SHH66661.1"/>
    <property type="molecule type" value="Genomic_DNA"/>
</dbReference>
<proteinExistence type="predicted"/>
<feature type="domain" description="Mop" evidence="3">
    <location>
        <begin position="109"/>
        <end position="173"/>
    </location>
</feature>
<dbReference type="Proteomes" id="UP000183995">
    <property type="component" value="Unassembled WGS sequence"/>
</dbReference>
<evidence type="ECO:0000313" key="5">
    <source>
        <dbReference type="Proteomes" id="UP000183995"/>
    </source>
</evidence>
<evidence type="ECO:0000259" key="3">
    <source>
        <dbReference type="PROSITE" id="PS51866"/>
    </source>
</evidence>
<name>A0A1M5UUK9_9FIRM</name>
<dbReference type="RefSeq" id="WP_073076204.1">
    <property type="nucleotide sequence ID" value="NZ_FQXV01000001.1"/>
</dbReference>
<dbReference type="InterPro" id="IPR008995">
    <property type="entry name" value="Mo/tungstate-bd_C_term_dom"/>
</dbReference>
<keyword evidence="1 2" id="KW-0500">Molybdenum</keyword>
<dbReference type="InterPro" id="IPR041657">
    <property type="entry name" value="HTH_17"/>
</dbReference>
<sequence>MQEELLYTPEEIAGKLKLSRYTIYEMIKHGDIQAHRIGRSIRISESQLELYLLSTKQADNIFEADIVIEGDSKYALVNTVKIFVATDLDGRVRLMIRPEDIILSAGTFISSARNMLRGTVTQIDADDMSAKVYLNVGIPLCALITKRSLVEMDIKTGDELYAIFKTMSVRIVK</sequence>